<keyword evidence="4" id="KW-0067">ATP-binding</keyword>
<dbReference type="SMART" id="SM00487">
    <property type="entry name" value="DEXDc"/>
    <property type="match status" value="1"/>
</dbReference>
<dbReference type="PROSITE" id="PS51192">
    <property type="entry name" value="HELICASE_ATP_BIND_1"/>
    <property type="match status" value="1"/>
</dbReference>
<dbReference type="GO" id="GO:0016787">
    <property type="term" value="F:hydrolase activity"/>
    <property type="evidence" value="ECO:0007669"/>
    <property type="project" value="UniProtKB-KW"/>
</dbReference>
<dbReference type="FunFam" id="3.40.50.300:FF:002125">
    <property type="entry name" value="ATP-dependent helicase HrpB"/>
    <property type="match status" value="1"/>
</dbReference>
<proteinExistence type="predicted"/>
<dbReference type="InterPro" id="IPR013689">
    <property type="entry name" value="RNA_helicase_ATP-dep_HrpB_C"/>
</dbReference>
<evidence type="ECO:0000259" key="6">
    <source>
        <dbReference type="PROSITE" id="PS51192"/>
    </source>
</evidence>
<dbReference type="Proteomes" id="UP000193450">
    <property type="component" value="Chromosome"/>
</dbReference>
<reference evidence="8 9" key="1">
    <citation type="submission" date="2016-11" db="EMBL/GenBank/DDBJ databases">
        <title>Trade-off between light-utilization and light-protection in marine flavobacteria.</title>
        <authorList>
            <person name="Kumagai Y."/>
        </authorList>
    </citation>
    <scope>NUCLEOTIDE SEQUENCE [LARGE SCALE GENOMIC DNA]</scope>
    <source>
        <strain evidence="8 9">NBRC 107125</strain>
    </source>
</reference>
<dbReference type="PIRSF" id="PIRSF005496">
    <property type="entry name" value="ATP_hel_hrpB"/>
    <property type="match status" value="1"/>
</dbReference>
<dbReference type="KEGG" id="osg:BST96_00715"/>
<dbReference type="PANTHER" id="PTHR43519">
    <property type="entry name" value="ATP-DEPENDENT RNA HELICASE HRPB"/>
    <property type="match status" value="1"/>
</dbReference>
<dbReference type="Pfam" id="PF00271">
    <property type="entry name" value="Helicase_C"/>
    <property type="match status" value="1"/>
</dbReference>
<feature type="compositionally biased region" description="Basic and acidic residues" evidence="5">
    <location>
        <begin position="843"/>
        <end position="854"/>
    </location>
</feature>
<sequence length="868" mass="96581">MTALPSLPITDVLDDIKQGIAQHQQLVLEAPPGAGKTTLVPLALLSAEWLGQQRIIMLEPRRMAARSAAQRMASLLGEPVGQTVGYRVRQETKVSKQTRIEVITEGILTRMLLQDPSLDGVGLLIFDEFHERSIDADFGLALALQGREIFRDADTPLRLMVMSATLDGDTIASLLTTDNDTVPIIRSQGKMFPVDILYGKAKRYDENIIERVSQAAISALQQHSGSQLVFLPGQGEINKVLQRLKRHLADNGITDTVVLPLYGALPFREQQRAIEPLAKDGPQRKIVLATDIAETSLTIEGINVVIDAGLCREPCFDPATGMTRLQTRRISQDSSVQRMGRAGRLTEGVCYRLWSEEQQQQLPRQSTPQILQADLAPLLLQILVWGIDDIHELHWLDAPPSGPLSQARDLLHSLGAISGTTISTEQPLQGWTLTPHGEQMAAMPTHPRLAHMLISSAGFNLSKQACALAAVLADRHPLSRDYGADLAAVVATVSGERACHSQHQAWLKRTQQQAKTFQQLLNKYHRQPTQTAPLKEQQQTGFLLASAYPDRIARKKTGSHNNYQLSNGRAATLDNADKLSNHTWLAVAELGGSVNHVGQKSTDRIYSACEFDAELFQQALAPLTTEKTTLEWDDSVERFIAEQVTAVGKLAIKSQRIEKIPAEEKRQALLALIQKRGLSLLPWDKPTRQWQARVELLRQHHSGKQEWPNVSDQHLLNTLELWLAPYLENINKLGDFKKIKLQEVLSHLLPWPLPQQLNELAPIKISVPSGSQISIDYSQNPPVLSVKLQEMFGCADTPSIANGQIKLMLHLLSPAQRPLQVTQDLAGFWSSSYFEVQKEMKGRYPKHPWPDKPQEAAATKYTKHRPKK</sequence>
<dbReference type="InterPro" id="IPR011545">
    <property type="entry name" value="DEAD/DEAH_box_helicase_dom"/>
</dbReference>
<evidence type="ECO:0000256" key="3">
    <source>
        <dbReference type="ARBA" id="ARBA00022806"/>
    </source>
</evidence>
<dbReference type="Pfam" id="PF00270">
    <property type="entry name" value="DEAD"/>
    <property type="match status" value="1"/>
</dbReference>
<feature type="domain" description="Helicase C-terminal" evidence="7">
    <location>
        <begin position="211"/>
        <end position="386"/>
    </location>
</feature>
<evidence type="ECO:0000313" key="9">
    <source>
        <dbReference type="Proteomes" id="UP000193450"/>
    </source>
</evidence>
<dbReference type="SMART" id="SM00847">
    <property type="entry name" value="HA2"/>
    <property type="match status" value="1"/>
</dbReference>
<dbReference type="CDD" id="cd17990">
    <property type="entry name" value="DEXHc_HrpB"/>
    <property type="match status" value="1"/>
</dbReference>
<dbReference type="Gene3D" id="1.20.120.1080">
    <property type="match status" value="1"/>
</dbReference>
<dbReference type="InterPro" id="IPR049614">
    <property type="entry name" value="HrpB_DEXH"/>
</dbReference>
<evidence type="ECO:0000259" key="7">
    <source>
        <dbReference type="PROSITE" id="PS51194"/>
    </source>
</evidence>
<dbReference type="NCBIfam" id="TIGR01970">
    <property type="entry name" value="DEAH_box_HrpB"/>
    <property type="match status" value="1"/>
</dbReference>
<evidence type="ECO:0000256" key="2">
    <source>
        <dbReference type="ARBA" id="ARBA00022801"/>
    </source>
</evidence>
<dbReference type="RefSeq" id="WP_085756851.1">
    <property type="nucleotide sequence ID" value="NZ_CP019343.1"/>
</dbReference>
<dbReference type="CDD" id="cd18791">
    <property type="entry name" value="SF2_C_RHA"/>
    <property type="match status" value="1"/>
</dbReference>
<evidence type="ECO:0000256" key="1">
    <source>
        <dbReference type="ARBA" id="ARBA00022741"/>
    </source>
</evidence>
<evidence type="ECO:0000313" key="8">
    <source>
        <dbReference type="EMBL" id="ARN72763.1"/>
    </source>
</evidence>
<dbReference type="GO" id="GO:0005524">
    <property type="term" value="F:ATP binding"/>
    <property type="evidence" value="ECO:0007669"/>
    <property type="project" value="UniProtKB-KW"/>
</dbReference>
<dbReference type="GO" id="GO:0003676">
    <property type="term" value="F:nucleic acid binding"/>
    <property type="evidence" value="ECO:0007669"/>
    <property type="project" value="InterPro"/>
</dbReference>
<feature type="region of interest" description="Disordered" evidence="5">
    <location>
        <begin position="843"/>
        <end position="868"/>
    </location>
</feature>
<gene>
    <name evidence="8" type="ORF">BST96_00715</name>
</gene>
<dbReference type="PANTHER" id="PTHR43519:SF1">
    <property type="entry name" value="ATP-DEPENDENT RNA HELICASE HRPB"/>
    <property type="match status" value="1"/>
</dbReference>
<protein>
    <submittedName>
        <fullName evidence="8">ATP-dependent helicase HrpB</fullName>
    </submittedName>
</protein>
<keyword evidence="3 8" id="KW-0347">Helicase</keyword>
<dbReference type="AlphaFoldDB" id="A0A1X9NFH1"/>
<name>A0A1X9NFH1_9GAMM</name>
<dbReference type="InterPro" id="IPR007502">
    <property type="entry name" value="Helicase-assoc_dom"/>
</dbReference>
<dbReference type="SUPFAM" id="SSF52540">
    <property type="entry name" value="P-loop containing nucleoside triphosphate hydrolases"/>
    <property type="match status" value="1"/>
</dbReference>
<dbReference type="STRING" id="716816.BST96_00715"/>
<dbReference type="InterPro" id="IPR027417">
    <property type="entry name" value="P-loop_NTPase"/>
</dbReference>
<dbReference type="InterPro" id="IPR010225">
    <property type="entry name" value="HrpB"/>
</dbReference>
<dbReference type="GO" id="GO:0004386">
    <property type="term" value="F:helicase activity"/>
    <property type="evidence" value="ECO:0007669"/>
    <property type="project" value="UniProtKB-KW"/>
</dbReference>
<keyword evidence="2" id="KW-0378">Hydrolase</keyword>
<keyword evidence="1" id="KW-0547">Nucleotide-binding</keyword>
<evidence type="ECO:0000256" key="4">
    <source>
        <dbReference type="ARBA" id="ARBA00022840"/>
    </source>
</evidence>
<dbReference type="PROSITE" id="PS51194">
    <property type="entry name" value="HELICASE_CTER"/>
    <property type="match status" value="1"/>
</dbReference>
<organism evidence="8 9">
    <name type="scientific">Oceanicoccus sagamiensis</name>
    <dbReference type="NCBI Taxonomy" id="716816"/>
    <lineage>
        <taxon>Bacteria</taxon>
        <taxon>Pseudomonadati</taxon>
        <taxon>Pseudomonadota</taxon>
        <taxon>Gammaproteobacteria</taxon>
        <taxon>Cellvibrionales</taxon>
        <taxon>Spongiibacteraceae</taxon>
        <taxon>Oceanicoccus</taxon>
    </lineage>
</organism>
<feature type="domain" description="Helicase ATP-binding" evidence="6">
    <location>
        <begin position="17"/>
        <end position="184"/>
    </location>
</feature>
<dbReference type="EMBL" id="CP019343">
    <property type="protein sequence ID" value="ARN72763.1"/>
    <property type="molecule type" value="Genomic_DNA"/>
</dbReference>
<dbReference type="InterPro" id="IPR001650">
    <property type="entry name" value="Helicase_C-like"/>
</dbReference>
<keyword evidence="9" id="KW-1185">Reference proteome</keyword>
<accession>A0A1X9NFH1</accession>
<dbReference type="InterPro" id="IPR014001">
    <property type="entry name" value="Helicase_ATP-bd"/>
</dbReference>
<dbReference type="SMART" id="SM00490">
    <property type="entry name" value="HELICc"/>
    <property type="match status" value="1"/>
</dbReference>
<dbReference type="Pfam" id="PF08482">
    <property type="entry name" value="HrpB_C"/>
    <property type="match status" value="1"/>
</dbReference>
<evidence type="ECO:0000256" key="5">
    <source>
        <dbReference type="SAM" id="MobiDB-lite"/>
    </source>
</evidence>
<dbReference type="Gene3D" id="3.40.50.300">
    <property type="entry name" value="P-loop containing nucleotide triphosphate hydrolases"/>
    <property type="match status" value="2"/>
</dbReference>